<dbReference type="InterPro" id="IPR032799">
    <property type="entry name" value="TAXi_C"/>
</dbReference>
<dbReference type="SUPFAM" id="SSF50630">
    <property type="entry name" value="Acid proteases"/>
    <property type="match status" value="1"/>
</dbReference>
<dbReference type="InterPro" id="IPR032861">
    <property type="entry name" value="TAXi_N"/>
</dbReference>
<dbReference type="EMBL" id="JACGWO010000001">
    <property type="protein sequence ID" value="KAK4439519.1"/>
    <property type="molecule type" value="Genomic_DNA"/>
</dbReference>
<evidence type="ECO:0000256" key="5">
    <source>
        <dbReference type="ARBA" id="ARBA00023180"/>
    </source>
</evidence>
<name>A0AAE2CZ89_9LAMI</name>
<evidence type="ECO:0000256" key="1">
    <source>
        <dbReference type="ARBA" id="ARBA00007447"/>
    </source>
</evidence>
<reference evidence="10" key="2">
    <citation type="journal article" date="2024" name="Plant">
        <title>Genomic evolution and insights into agronomic trait innovations of Sesamum species.</title>
        <authorList>
            <person name="Miao H."/>
            <person name="Wang L."/>
            <person name="Qu L."/>
            <person name="Liu H."/>
            <person name="Sun Y."/>
            <person name="Le M."/>
            <person name="Wang Q."/>
            <person name="Wei S."/>
            <person name="Zheng Y."/>
            <person name="Lin W."/>
            <person name="Duan Y."/>
            <person name="Cao H."/>
            <person name="Xiong S."/>
            <person name="Wang X."/>
            <person name="Wei L."/>
            <person name="Li C."/>
            <person name="Ma Q."/>
            <person name="Ju M."/>
            <person name="Zhao R."/>
            <person name="Li G."/>
            <person name="Mu C."/>
            <person name="Tian Q."/>
            <person name="Mei H."/>
            <person name="Zhang T."/>
            <person name="Gao T."/>
            <person name="Zhang H."/>
        </authorList>
    </citation>
    <scope>NUCLEOTIDE SEQUENCE</scope>
    <source>
        <strain evidence="10">3651</strain>
    </source>
</reference>
<reference evidence="10" key="1">
    <citation type="submission" date="2020-06" db="EMBL/GenBank/DDBJ databases">
        <authorList>
            <person name="Li T."/>
            <person name="Hu X."/>
            <person name="Zhang T."/>
            <person name="Song X."/>
            <person name="Zhang H."/>
            <person name="Dai N."/>
            <person name="Sheng W."/>
            <person name="Hou X."/>
            <person name="Wei L."/>
        </authorList>
    </citation>
    <scope>NUCLEOTIDE SEQUENCE</scope>
    <source>
        <strain evidence="10">3651</strain>
        <tissue evidence="10">Leaf</tissue>
    </source>
</reference>
<organism evidence="10 11">
    <name type="scientific">Sesamum alatum</name>
    <dbReference type="NCBI Taxonomy" id="300844"/>
    <lineage>
        <taxon>Eukaryota</taxon>
        <taxon>Viridiplantae</taxon>
        <taxon>Streptophyta</taxon>
        <taxon>Embryophyta</taxon>
        <taxon>Tracheophyta</taxon>
        <taxon>Spermatophyta</taxon>
        <taxon>Magnoliopsida</taxon>
        <taxon>eudicotyledons</taxon>
        <taxon>Gunneridae</taxon>
        <taxon>Pentapetalae</taxon>
        <taxon>asterids</taxon>
        <taxon>lamiids</taxon>
        <taxon>Lamiales</taxon>
        <taxon>Pedaliaceae</taxon>
        <taxon>Sesamum</taxon>
    </lineage>
</organism>
<keyword evidence="4 7" id="KW-0378">Hydrolase</keyword>
<evidence type="ECO:0000313" key="11">
    <source>
        <dbReference type="Proteomes" id="UP001293254"/>
    </source>
</evidence>
<dbReference type="InterPro" id="IPR021109">
    <property type="entry name" value="Peptidase_aspartic_dom_sf"/>
</dbReference>
<evidence type="ECO:0000256" key="2">
    <source>
        <dbReference type="ARBA" id="ARBA00022670"/>
    </source>
</evidence>
<feature type="domain" description="Peptidase A1" evidence="9">
    <location>
        <begin position="123"/>
        <end position="481"/>
    </location>
</feature>
<evidence type="ECO:0000259" key="9">
    <source>
        <dbReference type="PROSITE" id="PS51767"/>
    </source>
</evidence>
<gene>
    <name evidence="10" type="ORF">Salat_0286800</name>
</gene>
<evidence type="ECO:0000256" key="7">
    <source>
        <dbReference type="RuleBase" id="RU000454"/>
    </source>
</evidence>
<keyword evidence="8" id="KW-0732">Signal</keyword>
<evidence type="ECO:0000256" key="4">
    <source>
        <dbReference type="ARBA" id="ARBA00022801"/>
    </source>
</evidence>
<dbReference type="PANTHER" id="PTHR47967:SF69">
    <property type="entry name" value="ASPARTIC PROTEINASE NANA, CHLOROPLAST"/>
    <property type="match status" value="1"/>
</dbReference>
<dbReference type="InterPro" id="IPR033121">
    <property type="entry name" value="PEPTIDASE_A1"/>
</dbReference>
<evidence type="ECO:0000256" key="6">
    <source>
        <dbReference type="PIRSR" id="PIRSR601461-1"/>
    </source>
</evidence>
<comment type="similarity">
    <text evidence="1 7">Belongs to the peptidase A1 family.</text>
</comment>
<accession>A0AAE2CZ89</accession>
<feature type="signal peptide" evidence="8">
    <location>
        <begin position="1"/>
        <end position="26"/>
    </location>
</feature>
<dbReference type="InterPro" id="IPR001969">
    <property type="entry name" value="Aspartic_peptidase_AS"/>
</dbReference>
<dbReference type="Pfam" id="PF14543">
    <property type="entry name" value="TAXi_N"/>
    <property type="match status" value="1"/>
</dbReference>
<sequence>MGSYRREMSGFFLFIILFTLIESSRGHGNPGGTKLELIHRHALERKPATQIQRLRQLLHSDSIRLRQISHKVRLGQGHVDASRRQLPEKTTYNPACTNRSKNDNNVSGEMPMHSGADYGTGQYFVRFRVGSPAQKFVLIADTGSDLTWMNCEYRCRGGRCRRSSHKRRVFLADHSSSFRTVPCSSSMCKIDLANLFSLARCPSPTDPCAYDYRYSDGSAALGLFANETVTFTLTNGRKTRLKNVVVGCSESTRGQSFQGADGVMGLGYSNYSFAVKAAKRFGDKFSYCLVDHLSPENVSSYLIFGSHKEVGITYHRRMRYTELLLGVITPFYAVNIKGISIGGLMLDIPPETWNLTGQGGAIIDSGSSLTGLTQQAYQPVMAALKLSLQNFKNLNLDIGPIEYCFNSMGFHESVVPRLVFHFTDGARFEPPVKSYVIDAAPGVKCLGFVPLAWPGASVIGNIMQQNHLWEFDLANSRLGFATSSCV</sequence>
<keyword evidence="3 7" id="KW-0064">Aspartyl protease</keyword>
<comment type="caution">
    <text evidence="10">The sequence shown here is derived from an EMBL/GenBank/DDBJ whole genome shotgun (WGS) entry which is preliminary data.</text>
</comment>
<dbReference type="Gene3D" id="2.40.70.10">
    <property type="entry name" value="Acid Proteases"/>
    <property type="match status" value="2"/>
</dbReference>
<dbReference type="GO" id="GO:0006508">
    <property type="term" value="P:proteolysis"/>
    <property type="evidence" value="ECO:0007669"/>
    <property type="project" value="UniProtKB-KW"/>
</dbReference>
<evidence type="ECO:0000256" key="8">
    <source>
        <dbReference type="SAM" id="SignalP"/>
    </source>
</evidence>
<dbReference type="CDD" id="cd05476">
    <property type="entry name" value="pepsin_A_like_plant"/>
    <property type="match status" value="1"/>
</dbReference>
<feature type="active site" evidence="6">
    <location>
        <position position="364"/>
    </location>
</feature>
<dbReference type="FunFam" id="2.40.70.10:FF:000033">
    <property type="entry name" value="Aspartyl protease family protein"/>
    <property type="match status" value="1"/>
</dbReference>
<feature type="active site" evidence="6">
    <location>
        <position position="141"/>
    </location>
</feature>
<keyword evidence="2 7" id="KW-0645">Protease</keyword>
<evidence type="ECO:0000313" key="10">
    <source>
        <dbReference type="EMBL" id="KAK4439519.1"/>
    </source>
</evidence>
<proteinExistence type="inferred from homology"/>
<dbReference type="Proteomes" id="UP001293254">
    <property type="component" value="Unassembled WGS sequence"/>
</dbReference>
<dbReference type="PROSITE" id="PS00141">
    <property type="entry name" value="ASP_PROTEASE"/>
    <property type="match status" value="1"/>
</dbReference>
<dbReference type="InterPro" id="IPR051708">
    <property type="entry name" value="Plant_Aspart_Prot_A1"/>
</dbReference>
<dbReference type="PANTHER" id="PTHR47967">
    <property type="entry name" value="OS07G0603500 PROTEIN-RELATED"/>
    <property type="match status" value="1"/>
</dbReference>
<protein>
    <submittedName>
        <fullName evidence="10">Aspartic proteinase NANA, chloroplast</fullName>
    </submittedName>
</protein>
<evidence type="ECO:0000256" key="3">
    <source>
        <dbReference type="ARBA" id="ARBA00022750"/>
    </source>
</evidence>
<dbReference type="AlphaFoldDB" id="A0AAE2CZ89"/>
<keyword evidence="5" id="KW-0325">Glycoprotein</keyword>
<dbReference type="GO" id="GO:0004190">
    <property type="term" value="F:aspartic-type endopeptidase activity"/>
    <property type="evidence" value="ECO:0007669"/>
    <property type="project" value="UniProtKB-KW"/>
</dbReference>
<dbReference type="InterPro" id="IPR034161">
    <property type="entry name" value="Pepsin-like_plant"/>
</dbReference>
<dbReference type="PRINTS" id="PR00792">
    <property type="entry name" value="PEPSIN"/>
</dbReference>
<dbReference type="Pfam" id="PF14541">
    <property type="entry name" value="TAXi_C"/>
    <property type="match status" value="1"/>
</dbReference>
<dbReference type="PROSITE" id="PS51767">
    <property type="entry name" value="PEPTIDASE_A1"/>
    <property type="match status" value="1"/>
</dbReference>
<keyword evidence="11" id="KW-1185">Reference proteome</keyword>
<dbReference type="InterPro" id="IPR001461">
    <property type="entry name" value="Aspartic_peptidase_A1"/>
</dbReference>
<feature type="chain" id="PRO_5042253342" evidence="8">
    <location>
        <begin position="27"/>
        <end position="486"/>
    </location>
</feature>